<protein>
    <submittedName>
        <fullName evidence="15">Putative cytochrome P450</fullName>
    </submittedName>
</protein>
<evidence type="ECO:0000256" key="14">
    <source>
        <dbReference type="SAM" id="Phobius"/>
    </source>
</evidence>
<evidence type="ECO:0000256" key="13">
    <source>
        <dbReference type="ARBA" id="ARBA00023180"/>
    </source>
</evidence>
<evidence type="ECO:0000256" key="1">
    <source>
        <dbReference type="ARBA" id="ARBA00001971"/>
    </source>
</evidence>
<keyword evidence="11" id="KW-0503">Monooxygenase</keyword>
<dbReference type="GO" id="GO:0016020">
    <property type="term" value="C:membrane"/>
    <property type="evidence" value="ECO:0007669"/>
    <property type="project" value="UniProtKB-SubCell"/>
</dbReference>
<evidence type="ECO:0000256" key="4">
    <source>
        <dbReference type="ARBA" id="ARBA00010617"/>
    </source>
</evidence>
<evidence type="ECO:0000256" key="5">
    <source>
        <dbReference type="ARBA" id="ARBA00022617"/>
    </source>
</evidence>
<dbReference type="PANTHER" id="PTHR46300:SF2">
    <property type="entry name" value="CYTOCHROME P450 MONOOXYGENASE ALNH-RELATED"/>
    <property type="match status" value="1"/>
</dbReference>
<evidence type="ECO:0000256" key="12">
    <source>
        <dbReference type="ARBA" id="ARBA00023136"/>
    </source>
</evidence>
<accession>A0A0W0FHK9</accession>
<dbReference type="AlphaFoldDB" id="A0A0W0FHK9"/>
<comment type="pathway">
    <text evidence="3">Secondary metabolite biosynthesis.</text>
</comment>
<comment type="cofactor">
    <cofactor evidence="1">
        <name>heme</name>
        <dbReference type="ChEBI" id="CHEBI:30413"/>
    </cofactor>
</comment>
<evidence type="ECO:0000256" key="2">
    <source>
        <dbReference type="ARBA" id="ARBA00004167"/>
    </source>
</evidence>
<organism evidence="15 16">
    <name type="scientific">Moniliophthora roreri</name>
    <name type="common">Frosty pod rot fungus</name>
    <name type="synonym">Monilia roreri</name>
    <dbReference type="NCBI Taxonomy" id="221103"/>
    <lineage>
        <taxon>Eukaryota</taxon>
        <taxon>Fungi</taxon>
        <taxon>Dikarya</taxon>
        <taxon>Basidiomycota</taxon>
        <taxon>Agaricomycotina</taxon>
        <taxon>Agaricomycetes</taxon>
        <taxon>Agaricomycetidae</taxon>
        <taxon>Agaricales</taxon>
        <taxon>Marasmiineae</taxon>
        <taxon>Marasmiaceae</taxon>
        <taxon>Moniliophthora</taxon>
    </lineage>
</organism>
<dbReference type="PANTHER" id="PTHR46300">
    <property type="entry name" value="P450, PUTATIVE (EUROFUNG)-RELATED-RELATED"/>
    <property type="match status" value="1"/>
</dbReference>
<proteinExistence type="inferred from homology"/>
<dbReference type="InterPro" id="IPR050364">
    <property type="entry name" value="Cytochrome_P450_fung"/>
</dbReference>
<dbReference type="InterPro" id="IPR001128">
    <property type="entry name" value="Cyt_P450"/>
</dbReference>
<comment type="caution">
    <text evidence="15">The sequence shown here is derived from an EMBL/GenBank/DDBJ whole genome shotgun (WGS) entry which is preliminary data.</text>
</comment>
<dbReference type="EMBL" id="LATX01001977">
    <property type="protein sequence ID" value="KTB35816.1"/>
    <property type="molecule type" value="Genomic_DNA"/>
</dbReference>
<dbReference type="InterPro" id="IPR002401">
    <property type="entry name" value="Cyt_P450_E_grp-I"/>
</dbReference>
<keyword evidence="7" id="KW-0479">Metal-binding</keyword>
<dbReference type="GO" id="GO:0004497">
    <property type="term" value="F:monooxygenase activity"/>
    <property type="evidence" value="ECO:0007669"/>
    <property type="project" value="UniProtKB-KW"/>
</dbReference>
<keyword evidence="12 14" id="KW-0472">Membrane</keyword>
<feature type="transmembrane region" description="Helical" evidence="14">
    <location>
        <begin position="6"/>
        <end position="26"/>
    </location>
</feature>
<dbReference type="SUPFAM" id="SSF48264">
    <property type="entry name" value="Cytochrome P450"/>
    <property type="match status" value="1"/>
</dbReference>
<dbReference type="Pfam" id="PF00067">
    <property type="entry name" value="p450"/>
    <property type="match status" value="1"/>
</dbReference>
<dbReference type="GO" id="GO:0020037">
    <property type="term" value="F:heme binding"/>
    <property type="evidence" value="ECO:0007669"/>
    <property type="project" value="InterPro"/>
</dbReference>
<keyword evidence="6 14" id="KW-0812">Transmembrane</keyword>
<dbReference type="PRINTS" id="PR00463">
    <property type="entry name" value="EP450I"/>
</dbReference>
<reference evidence="15 16" key="1">
    <citation type="submission" date="2015-12" db="EMBL/GenBank/DDBJ databases">
        <title>Draft genome sequence of Moniliophthora roreri, the causal agent of frosty pod rot of cacao.</title>
        <authorList>
            <person name="Aime M.C."/>
            <person name="Diaz-Valderrama J.R."/>
            <person name="Kijpornyongpan T."/>
            <person name="Phillips-Mora W."/>
        </authorList>
    </citation>
    <scope>NUCLEOTIDE SEQUENCE [LARGE SCALE GENOMIC DNA]</scope>
    <source>
        <strain evidence="15 16">MCA 2952</strain>
    </source>
</reference>
<evidence type="ECO:0000256" key="9">
    <source>
        <dbReference type="ARBA" id="ARBA00023002"/>
    </source>
</evidence>
<keyword evidence="10" id="KW-0408">Iron</keyword>
<dbReference type="GO" id="GO:0016705">
    <property type="term" value="F:oxidoreductase activity, acting on paired donors, with incorporation or reduction of molecular oxygen"/>
    <property type="evidence" value="ECO:0007669"/>
    <property type="project" value="InterPro"/>
</dbReference>
<dbReference type="GO" id="GO:0005506">
    <property type="term" value="F:iron ion binding"/>
    <property type="evidence" value="ECO:0007669"/>
    <property type="project" value="InterPro"/>
</dbReference>
<comment type="similarity">
    <text evidence="4">Belongs to the cytochrome P450 family.</text>
</comment>
<sequence length="367" mass="41886">MSNIQWPLTNYVISTSALALILAWIVSKILKIGRREAFLPPGPSTVPIFGNLHIFPMENPHLNWYMAFTAHIILTPKAIESHLPIQRAEASQTMYDLLKNPEDFFNHIGRYSNSVIMSVLFGKRCPRYESADAKAFFKSVEAFNRALAPSIPPVDLFPFLDYLPEKLAWWGARAKDVERMQRDLYFGLLNECEKRMQRGEHNGSYMEELIARQKELGLDRKIIGHLGGVLLEGGTETTASFLQRLVLFLAAFPDAQHRAQEEIDRVVGHERSPMLEDIKDIPYIQTVIKETHRFYPVTPLALPHAASADEEACTHSFNQSFIIPKGATIFVNTYAIYHNPDIFDDPEMFYPERYVKHEYGTKPGADC</sequence>
<evidence type="ECO:0000313" key="15">
    <source>
        <dbReference type="EMBL" id="KTB35816.1"/>
    </source>
</evidence>
<name>A0A0W0FHK9_MONRR</name>
<evidence type="ECO:0000256" key="10">
    <source>
        <dbReference type="ARBA" id="ARBA00023004"/>
    </source>
</evidence>
<evidence type="ECO:0000256" key="8">
    <source>
        <dbReference type="ARBA" id="ARBA00022989"/>
    </source>
</evidence>
<dbReference type="InterPro" id="IPR036396">
    <property type="entry name" value="Cyt_P450_sf"/>
</dbReference>
<dbReference type="Proteomes" id="UP000054988">
    <property type="component" value="Unassembled WGS sequence"/>
</dbReference>
<gene>
    <name evidence="15" type="ORF">WG66_11619</name>
</gene>
<evidence type="ECO:0000256" key="6">
    <source>
        <dbReference type="ARBA" id="ARBA00022692"/>
    </source>
</evidence>
<dbReference type="Gene3D" id="1.10.630.10">
    <property type="entry name" value="Cytochrome P450"/>
    <property type="match status" value="1"/>
</dbReference>
<keyword evidence="9" id="KW-0560">Oxidoreductase</keyword>
<keyword evidence="5" id="KW-0349">Heme</keyword>
<evidence type="ECO:0000256" key="7">
    <source>
        <dbReference type="ARBA" id="ARBA00022723"/>
    </source>
</evidence>
<comment type="subcellular location">
    <subcellularLocation>
        <location evidence="2">Membrane</location>
        <topology evidence="2">Single-pass membrane protein</topology>
    </subcellularLocation>
</comment>
<evidence type="ECO:0000256" key="11">
    <source>
        <dbReference type="ARBA" id="ARBA00023033"/>
    </source>
</evidence>
<keyword evidence="13" id="KW-0325">Glycoprotein</keyword>
<keyword evidence="8 14" id="KW-1133">Transmembrane helix</keyword>
<evidence type="ECO:0000313" key="16">
    <source>
        <dbReference type="Proteomes" id="UP000054988"/>
    </source>
</evidence>
<evidence type="ECO:0000256" key="3">
    <source>
        <dbReference type="ARBA" id="ARBA00005179"/>
    </source>
</evidence>